<protein>
    <submittedName>
        <fullName evidence="1">Uncharacterized protein</fullName>
    </submittedName>
</protein>
<dbReference type="EMBL" id="MT141563">
    <property type="protein sequence ID" value="QJA66884.1"/>
    <property type="molecule type" value="Genomic_DNA"/>
</dbReference>
<evidence type="ECO:0000313" key="1">
    <source>
        <dbReference type="EMBL" id="QJA66884.1"/>
    </source>
</evidence>
<name>A0A6M3JAL2_9ZZZZ</name>
<sequence length="59" mass="6996">MFYLIWKNYNGEYAEKFDDIREAEDRIQEINELEASEDGATRVIIVVEGEELILKNMLK</sequence>
<gene>
    <name evidence="1" type="ORF">MM415B00319_0014</name>
</gene>
<accession>A0A6M3JAL2</accession>
<reference evidence="1" key="1">
    <citation type="submission" date="2020-03" db="EMBL/GenBank/DDBJ databases">
        <title>The deep terrestrial virosphere.</title>
        <authorList>
            <person name="Holmfeldt K."/>
            <person name="Nilsson E."/>
            <person name="Simone D."/>
            <person name="Lopez-Fernandez M."/>
            <person name="Wu X."/>
            <person name="de Brujin I."/>
            <person name="Lundin D."/>
            <person name="Andersson A."/>
            <person name="Bertilsson S."/>
            <person name="Dopson M."/>
        </authorList>
    </citation>
    <scope>NUCLEOTIDE SEQUENCE</scope>
    <source>
        <strain evidence="1">MM415B00319</strain>
    </source>
</reference>
<proteinExistence type="predicted"/>
<organism evidence="1">
    <name type="scientific">viral metagenome</name>
    <dbReference type="NCBI Taxonomy" id="1070528"/>
    <lineage>
        <taxon>unclassified sequences</taxon>
        <taxon>metagenomes</taxon>
        <taxon>organismal metagenomes</taxon>
    </lineage>
</organism>
<dbReference type="AlphaFoldDB" id="A0A6M3JAL2"/>